<keyword evidence="3 7" id="KW-0812">Transmembrane</keyword>
<dbReference type="InterPro" id="IPR000175">
    <property type="entry name" value="Na/ntran_symport"/>
</dbReference>
<reference evidence="8" key="3">
    <citation type="submission" date="2025-09" db="UniProtKB">
        <authorList>
            <consortium name="Ensembl"/>
        </authorList>
    </citation>
    <scope>IDENTIFICATION</scope>
    <source>
        <strain evidence="8">Thorbecke</strain>
    </source>
</reference>
<keyword evidence="4 7" id="KW-1133">Transmembrane helix</keyword>
<keyword evidence="2" id="KW-0813">Transport</keyword>
<dbReference type="HOGENOM" id="CLU_006855_7_2_1"/>
<feature type="binding site" evidence="6">
    <location>
        <position position="314"/>
    </location>
    <ligand>
        <name>Na(+)</name>
        <dbReference type="ChEBI" id="CHEBI:29101"/>
        <label>1</label>
    </ligand>
</feature>
<feature type="binding site" evidence="6">
    <location>
        <position position="269"/>
    </location>
    <ligand>
        <name>Na(+)</name>
        <dbReference type="ChEBI" id="CHEBI:29101"/>
        <label>1</label>
    </ligand>
</feature>
<evidence type="ECO:0000256" key="7">
    <source>
        <dbReference type="SAM" id="Phobius"/>
    </source>
</evidence>
<dbReference type="PANTHER" id="PTHR11616:SF125">
    <property type="entry name" value="SODIUM-DEPENDENT NEUTRAL AMINO ACID TRANSPORTER B(0)AT1"/>
    <property type="match status" value="1"/>
</dbReference>
<dbReference type="PANTHER" id="PTHR11616">
    <property type="entry name" value="SODIUM/CHLORIDE DEPENDENT TRANSPORTER"/>
    <property type="match status" value="1"/>
</dbReference>
<keyword evidence="6" id="KW-0479">Metal-binding</keyword>
<dbReference type="GO" id="GO:0046872">
    <property type="term" value="F:metal ion binding"/>
    <property type="evidence" value="ECO:0007669"/>
    <property type="project" value="UniProtKB-KW"/>
</dbReference>
<dbReference type="Proteomes" id="UP000001811">
    <property type="component" value="Unplaced"/>
</dbReference>
<dbReference type="PROSITE" id="PS50267">
    <property type="entry name" value="NA_NEUROTRAN_SYMP_3"/>
    <property type="match status" value="1"/>
</dbReference>
<feature type="transmembrane region" description="Helical" evidence="7">
    <location>
        <begin position="371"/>
        <end position="390"/>
    </location>
</feature>
<keyword evidence="9" id="KW-1185">Reference proteome</keyword>
<dbReference type="PRINTS" id="PR00176">
    <property type="entry name" value="NANEUSMPORT"/>
</dbReference>
<evidence type="ECO:0000313" key="9">
    <source>
        <dbReference type="Proteomes" id="UP000001811"/>
    </source>
</evidence>
<dbReference type="Ensembl" id="ENSOCUT00000017365.3">
    <property type="protein sequence ID" value="ENSOCUP00000014924.3"/>
    <property type="gene ID" value="ENSOCUG00000017357.3"/>
</dbReference>
<name>G1TDJ8_RABIT</name>
<reference evidence="8 9" key="1">
    <citation type="journal article" date="2011" name="Nature">
        <title>A high-resolution map of human evolutionary constraint using 29 mammals.</title>
        <authorList>
            <person name="Lindblad-Toh K."/>
            <person name="Garber M."/>
            <person name="Zuk O."/>
            <person name="Lin M.F."/>
            <person name="Parker B.J."/>
            <person name="Washietl S."/>
            <person name="Kheradpour P."/>
            <person name="Ernst J."/>
            <person name="Jordan G."/>
            <person name="Mauceli E."/>
            <person name="Ward L.D."/>
            <person name="Lowe C.B."/>
            <person name="Holloway A.K."/>
            <person name="Clamp M."/>
            <person name="Gnerre S."/>
            <person name="Alfoldi J."/>
            <person name="Beal K."/>
            <person name="Chang J."/>
            <person name="Clawson H."/>
            <person name="Cuff J."/>
            <person name="Di Palma F."/>
            <person name="Fitzgerald S."/>
            <person name="Flicek P."/>
            <person name="Guttman M."/>
            <person name="Hubisz M.J."/>
            <person name="Jaffe D.B."/>
            <person name="Jungreis I."/>
            <person name="Kent W.J."/>
            <person name="Kostka D."/>
            <person name="Lara M."/>
            <person name="Martins A.L."/>
            <person name="Massingham T."/>
            <person name="Moltke I."/>
            <person name="Raney B.J."/>
            <person name="Rasmussen M.D."/>
            <person name="Robinson J."/>
            <person name="Stark A."/>
            <person name="Vilella A.J."/>
            <person name="Wen J."/>
            <person name="Xie X."/>
            <person name="Zody M.C."/>
            <person name="Baldwin J."/>
            <person name="Bloom T."/>
            <person name="Chin C.W."/>
            <person name="Heiman D."/>
            <person name="Nicol R."/>
            <person name="Nusbaum C."/>
            <person name="Young S."/>
            <person name="Wilkinson J."/>
            <person name="Worley K.C."/>
            <person name="Kovar C.L."/>
            <person name="Muzny D.M."/>
            <person name="Gibbs R.A."/>
            <person name="Cree A."/>
            <person name="Dihn H.H."/>
            <person name="Fowler G."/>
            <person name="Jhangiani S."/>
            <person name="Joshi V."/>
            <person name="Lee S."/>
            <person name="Lewis L.R."/>
            <person name="Nazareth L.V."/>
            <person name="Okwuonu G."/>
            <person name="Santibanez J."/>
            <person name="Warren W.C."/>
            <person name="Mardis E.R."/>
            <person name="Weinstock G.M."/>
            <person name="Wilson R.K."/>
            <person name="Delehaunty K."/>
            <person name="Dooling D."/>
            <person name="Fronik C."/>
            <person name="Fulton L."/>
            <person name="Fulton B."/>
            <person name="Graves T."/>
            <person name="Minx P."/>
            <person name="Sodergren E."/>
            <person name="Birney E."/>
            <person name="Margulies E.H."/>
            <person name="Herrero J."/>
            <person name="Green E.D."/>
            <person name="Haussler D."/>
            <person name="Siepel A."/>
            <person name="Goldman N."/>
            <person name="Pollard K.S."/>
            <person name="Pedersen J.S."/>
            <person name="Lander E.S."/>
            <person name="Kellis M."/>
        </authorList>
    </citation>
    <scope>NUCLEOTIDE SEQUENCE [LARGE SCALE GENOMIC DNA]</scope>
    <source>
        <strain evidence="9">Thorbecke</strain>
    </source>
</reference>
<dbReference type="AlphaFoldDB" id="G1TDJ8"/>
<dbReference type="GO" id="GO:0031526">
    <property type="term" value="C:brush border membrane"/>
    <property type="evidence" value="ECO:0007669"/>
    <property type="project" value="TreeGrafter"/>
</dbReference>
<dbReference type="eggNOG" id="KOG3659">
    <property type="taxonomic scope" value="Eukaryota"/>
</dbReference>
<feature type="transmembrane region" description="Helical" evidence="7">
    <location>
        <begin position="340"/>
        <end position="359"/>
    </location>
</feature>
<feature type="transmembrane region" description="Helical" evidence="7">
    <location>
        <begin position="240"/>
        <end position="261"/>
    </location>
</feature>
<dbReference type="InParanoid" id="G1TDJ8"/>
<organism evidence="8 9">
    <name type="scientific">Oryctolagus cuniculus</name>
    <name type="common">Rabbit</name>
    <dbReference type="NCBI Taxonomy" id="9986"/>
    <lineage>
        <taxon>Eukaryota</taxon>
        <taxon>Metazoa</taxon>
        <taxon>Chordata</taxon>
        <taxon>Craniata</taxon>
        <taxon>Vertebrata</taxon>
        <taxon>Euteleostomi</taxon>
        <taxon>Mammalia</taxon>
        <taxon>Eutheria</taxon>
        <taxon>Euarchontoglires</taxon>
        <taxon>Glires</taxon>
        <taxon>Lagomorpha</taxon>
        <taxon>Leporidae</taxon>
        <taxon>Oryctolagus</taxon>
    </lineage>
</organism>
<feature type="transmembrane region" description="Helical" evidence="7">
    <location>
        <begin position="209"/>
        <end position="228"/>
    </location>
</feature>
<dbReference type="SUPFAM" id="SSF161070">
    <property type="entry name" value="SNF-like"/>
    <property type="match status" value="1"/>
</dbReference>
<dbReference type="GeneTree" id="ENSGT00940000154896"/>
<evidence type="ECO:0000256" key="5">
    <source>
        <dbReference type="ARBA" id="ARBA00023136"/>
    </source>
</evidence>
<feature type="transmembrane region" description="Helical" evidence="7">
    <location>
        <begin position="462"/>
        <end position="484"/>
    </location>
</feature>
<comment type="subcellular location">
    <subcellularLocation>
        <location evidence="1">Membrane</location>
        <topology evidence="1">Multi-pass membrane protein</topology>
    </subcellularLocation>
</comment>
<feature type="binding site" evidence="6">
    <location>
        <position position="310"/>
    </location>
    <ligand>
        <name>Na(+)</name>
        <dbReference type="ChEBI" id="CHEBI:29101"/>
        <label>1</label>
    </ligand>
</feature>
<evidence type="ECO:0000256" key="6">
    <source>
        <dbReference type="PIRSR" id="PIRSR600175-1"/>
    </source>
</evidence>
<accession>G1TDJ8</accession>
<protein>
    <recommendedName>
        <fullName evidence="10">Solute carrier family 6 member 19</fullName>
    </recommendedName>
</protein>
<feature type="transmembrane region" description="Helical" evidence="7">
    <location>
        <begin position="411"/>
        <end position="431"/>
    </location>
</feature>
<sequence>MDDRAPASWLSSLGAPGGRLQGQQPVCDGLVTQQQGGLVLPGSTGAARPCWGSWAVADWEGHPAGTAQPLRGPSRREPALTGAASPGAFMIPFLILLVLKGIPLLYLEFAIGQRLHKRPVGVWSAVHPALKGVGITAMLASFTVGLYNNTIMAWIFWYFFNSFQDRLPWSQCPLDQNLTGELHLGPKPGSWRGWGQGTLNISTSINDTGSVQCWILLCLTCAWSVLYVCTIRGIETTGKAMYMTSTLPYLVLTIFLIRTQLTFQSCGMNSVFSEGMEDTGLAFIVVTEAITKMPVLPLWSVLFFLMLFCLSLSSMFGNMEGMAVPLQDLKLIHAKCPKELLTGLICLGTYLLALIFTLNSSQYWLSLLDRYAGSIPMLIIAFSDTIPASVSKFNKDIEFMIEHKPNIFWQLMWWVVSPQIMLVIFLFYFTVEVSKELTYSVWDPSYMSEEFLKSWQVRYLPWVYMVVVVVAGMPSFIIPCFAICKLIRGHCQQPGDQQGLVSTQSMASVNGDLKY</sequence>
<evidence type="ECO:0000313" key="8">
    <source>
        <dbReference type="Ensembl" id="ENSOCUP00000014924.3"/>
    </source>
</evidence>
<dbReference type="Bgee" id="ENSOCUG00000017357">
    <property type="expression patterns" value="Expressed in kidney and 3 other cell types or tissues"/>
</dbReference>
<evidence type="ECO:0000256" key="2">
    <source>
        <dbReference type="ARBA" id="ARBA00022448"/>
    </source>
</evidence>
<dbReference type="Pfam" id="PF00209">
    <property type="entry name" value="SNF"/>
    <property type="match status" value="2"/>
</dbReference>
<evidence type="ECO:0000256" key="4">
    <source>
        <dbReference type="ARBA" id="ARBA00022989"/>
    </source>
</evidence>
<evidence type="ECO:0000256" key="1">
    <source>
        <dbReference type="ARBA" id="ARBA00004141"/>
    </source>
</evidence>
<dbReference type="GO" id="GO:0035725">
    <property type="term" value="P:sodium ion transmembrane transport"/>
    <property type="evidence" value="ECO:0007669"/>
    <property type="project" value="TreeGrafter"/>
</dbReference>
<dbReference type="InterPro" id="IPR037272">
    <property type="entry name" value="SNS_sf"/>
</dbReference>
<evidence type="ECO:0000256" key="3">
    <source>
        <dbReference type="ARBA" id="ARBA00022692"/>
    </source>
</evidence>
<feature type="binding site" evidence="6">
    <location>
        <position position="265"/>
    </location>
    <ligand>
        <name>Na(+)</name>
        <dbReference type="ChEBI" id="CHEBI:29101"/>
        <label>1</label>
    </ligand>
</feature>
<keyword evidence="6" id="KW-0915">Sodium</keyword>
<evidence type="ECO:0008006" key="10">
    <source>
        <dbReference type="Google" id="ProtNLM"/>
    </source>
</evidence>
<reference evidence="8" key="2">
    <citation type="submission" date="2025-08" db="UniProtKB">
        <authorList>
            <consortium name="Ensembl"/>
        </authorList>
    </citation>
    <scope>IDENTIFICATION</scope>
    <source>
        <strain evidence="8">Thorbecke</strain>
    </source>
</reference>
<feature type="transmembrane region" description="Helical" evidence="7">
    <location>
        <begin position="89"/>
        <end position="111"/>
    </location>
</feature>
<dbReference type="GO" id="GO:0015175">
    <property type="term" value="F:neutral L-amino acid transmembrane transporter activity"/>
    <property type="evidence" value="ECO:0007669"/>
    <property type="project" value="TreeGrafter"/>
</dbReference>
<feature type="transmembrane region" description="Helical" evidence="7">
    <location>
        <begin position="132"/>
        <end position="160"/>
    </location>
</feature>
<feature type="transmembrane region" description="Helical" evidence="7">
    <location>
        <begin position="298"/>
        <end position="319"/>
    </location>
</feature>
<keyword evidence="5 7" id="KW-0472">Membrane</keyword>
<proteinExistence type="predicted"/>